<accession>A0ABW8YQ55</accession>
<evidence type="ECO:0000313" key="3">
    <source>
        <dbReference type="EMBL" id="MFL9842414.1"/>
    </source>
</evidence>
<evidence type="ECO:0000313" key="4">
    <source>
        <dbReference type="Proteomes" id="UP001629244"/>
    </source>
</evidence>
<name>A0ABW8YQ55_9SPHN</name>
<reference evidence="3 4" key="1">
    <citation type="submission" date="2024-06" db="EMBL/GenBank/DDBJ databases">
        <authorList>
            <person name="Kaempfer P."/>
            <person name="Viver T."/>
        </authorList>
    </citation>
    <scope>NUCLEOTIDE SEQUENCE [LARGE SCALE GENOMIC DNA]</scope>
    <source>
        <strain evidence="3 4">ST-64</strain>
    </source>
</reference>
<dbReference type="SUPFAM" id="SSF68912">
    <property type="entry name" value="Rho N-terminal domain-like"/>
    <property type="match status" value="1"/>
</dbReference>
<dbReference type="Pfam" id="PF07498">
    <property type="entry name" value="Rho_N"/>
    <property type="match status" value="1"/>
</dbReference>
<dbReference type="Pfam" id="PF23855">
    <property type="entry name" value="DUF7218"/>
    <property type="match status" value="1"/>
</dbReference>
<evidence type="ECO:0000256" key="1">
    <source>
        <dbReference type="SAM" id="MobiDB-lite"/>
    </source>
</evidence>
<dbReference type="InterPro" id="IPR055642">
    <property type="entry name" value="DUF7218"/>
</dbReference>
<sequence>MAKDHGPQVKDDEMYEMLRDAGASKEKAARIANAQANHSLDRNSTHLENRTKDELYDEARDIGIEGRSNMTKDELIKAIRSH</sequence>
<comment type="caution">
    <text evidence="3">The sequence shown here is derived from an EMBL/GenBank/DDBJ whole genome shotgun (WGS) entry which is preliminary data.</text>
</comment>
<feature type="domain" description="Rho termination factor-like N-terminal" evidence="2">
    <location>
        <begin position="47"/>
        <end position="79"/>
    </location>
</feature>
<proteinExistence type="predicted"/>
<feature type="compositionally biased region" description="Basic and acidic residues" evidence="1">
    <location>
        <begin position="39"/>
        <end position="52"/>
    </location>
</feature>
<dbReference type="RefSeq" id="WP_408080054.1">
    <property type="nucleotide sequence ID" value="NZ_JBELQC010000003.1"/>
</dbReference>
<dbReference type="EMBL" id="JBELQC010000003">
    <property type="protein sequence ID" value="MFL9842414.1"/>
    <property type="molecule type" value="Genomic_DNA"/>
</dbReference>
<dbReference type="Gene3D" id="1.10.720.10">
    <property type="match status" value="1"/>
</dbReference>
<dbReference type="Proteomes" id="UP001629244">
    <property type="component" value="Unassembled WGS sequence"/>
</dbReference>
<dbReference type="InterPro" id="IPR011112">
    <property type="entry name" value="Rho-like_N"/>
</dbReference>
<feature type="region of interest" description="Disordered" evidence="1">
    <location>
        <begin position="27"/>
        <end position="52"/>
    </location>
</feature>
<dbReference type="InterPro" id="IPR036269">
    <property type="entry name" value="Rho_N_sf"/>
</dbReference>
<protein>
    <submittedName>
        <fullName evidence="3">Rho termination factor N-terminal domain-containing protein</fullName>
    </submittedName>
</protein>
<organism evidence="3 4">
    <name type="scientific">Sphingomonas plantiphila</name>
    <dbReference type="NCBI Taxonomy" id="3163295"/>
    <lineage>
        <taxon>Bacteria</taxon>
        <taxon>Pseudomonadati</taxon>
        <taxon>Pseudomonadota</taxon>
        <taxon>Alphaproteobacteria</taxon>
        <taxon>Sphingomonadales</taxon>
        <taxon>Sphingomonadaceae</taxon>
        <taxon>Sphingomonas</taxon>
    </lineage>
</organism>
<keyword evidence="4" id="KW-1185">Reference proteome</keyword>
<gene>
    <name evidence="3" type="ORF">ABS767_15700</name>
</gene>
<evidence type="ECO:0000259" key="2">
    <source>
        <dbReference type="Pfam" id="PF07498"/>
    </source>
</evidence>